<dbReference type="Proteomes" id="UP001522905">
    <property type="component" value="Unassembled WGS sequence"/>
</dbReference>
<dbReference type="Pfam" id="PF02527">
    <property type="entry name" value="GidB"/>
    <property type="match status" value="1"/>
</dbReference>
<feature type="binding site" evidence="6">
    <location>
        <position position="79"/>
    </location>
    <ligand>
        <name>S-adenosyl-L-methionine</name>
        <dbReference type="ChEBI" id="CHEBI:59789"/>
    </ligand>
</feature>
<dbReference type="CDD" id="cd02440">
    <property type="entry name" value="AdoMet_MTases"/>
    <property type="match status" value="1"/>
</dbReference>
<dbReference type="PANTHER" id="PTHR31760">
    <property type="entry name" value="S-ADENOSYL-L-METHIONINE-DEPENDENT METHYLTRANSFERASES SUPERFAMILY PROTEIN"/>
    <property type="match status" value="1"/>
</dbReference>
<evidence type="ECO:0000256" key="4">
    <source>
        <dbReference type="ARBA" id="ARBA00022679"/>
    </source>
</evidence>
<proteinExistence type="inferred from homology"/>
<dbReference type="GO" id="GO:0008168">
    <property type="term" value="F:methyltransferase activity"/>
    <property type="evidence" value="ECO:0007669"/>
    <property type="project" value="UniProtKB-KW"/>
</dbReference>
<evidence type="ECO:0000313" key="9">
    <source>
        <dbReference type="Proteomes" id="UP001522905"/>
    </source>
</evidence>
<keyword evidence="4 6" id="KW-0808">Transferase</keyword>
<organism evidence="8 9">
    <name type="scientific">Apilactobacillus xinyiensis</name>
    <dbReference type="NCBI Taxonomy" id="2841032"/>
    <lineage>
        <taxon>Bacteria</taxon>
        <taxon>Bacillati</taxon>
        <taxon>Bacillota</taxon>
        <taxon>Bacilli</taxon>
        <taxon>Lactobacillales</taxon>
        <taxon>Lactobacillaceae</taxon>
        <taxon>Apilactobacillus</taxon>
    </lineage>
</organism>
<comment type="similarity">
    <text evidence="6">Belongs to the methyltransferase superfamily. RNA methyltransferase RsmG family.</text>
</comment>
<accession>A0ABT0I312</accession>
<keyword evidence="5 6" id="KW-0949">S-adenosyl-L-methionine</keyword>
<dbReference type="InterPro" id="IPR029063">
    <property type="entry name" value="SAM-dependent_MTases_sf"/>
</dbReference>
<dbReference type="SUPFAM" id="SSF53335">
    <property type="entry name" value="S-adenosyl-L-methionine-dependent methyltransferases"/>
    <property type="match status" value="1"/>
</dbReference>
<gene>
    <name evidence="6 8" type="primary">rsmG</name>
    <name evidence="8" type="ORF">LNP07_06145</name>
</gene>
<keyword evidence="3 6" id="KW-0489">Methyltransferase</keyword>
<evidence type="ECO:0000256" key="2">
    <source>
        <dbReference type="ARBA" id="ARBA00022552"/>
    </source>
</evidence>
<evidence type="ECO:0000313" key="8">
    <source>
        <dbReference type="EMBL" id="MCK8625093.1"/>
    </source>
</evidence>
<feature type="binding site" evidence="6">
    <location>
        <position position="84"/>
    </location>
    <ligand>
        <name>S-adenosyl-L-methionine</name>
        <dbReference type="ChEBI" id="CHEBI:59789"/>
    </ligand>
</feature>
<evidence type="ECO:0000256" key="5">
    <source>
        <dbReference type="ARBA" id="ARBA00022691"/>
    </source>
</evidence>
<dbReference type="PIRSF" id="PIRSF003078">
    <property type="entry name" value="GidB"/>
    <property type="match status" value="1"/>
</dbReference>
<dbReference type="GO" id="GO:0032259">
    <property type="term" value="P:methylation"/>
    <property type="evidence" value="ECO:0007669"/>
    <property type="project" value="UniProtKB-KW"/>
</dbReference>
<feature type="region of interest" description="Disordered" evidence="7">
    <location>
        <begin position="225"/>
        <end position="246"/>
    </location>
</feature>
<feature type="binding site" evidence="6">
    <location>
        <begin position="130"/>
        <end position="131"/>
    </location>
    <ligand>
        <name>S-adenosyl-L-methionine</name>
        <dbReference type="ChEBI" id="CHEBI:59789"/>
    </ligand>
</feature>
<dbReference type="Gene3D" id="3.40.50.150">
    <property type="entry name" value="Vaccinia Virus protein VP39"/>
    <property type="match status" value="1"/>
</dbReference>
<keyword evidence="1 6" id="KW-0963">Cytoplasm</keyword>
<evidence type="ECO:0000256" key="3">
    <source>
        <dbReference type="ARBA" id="ARBA00022603"/>
    </source>
</evidence>
<dbReference type="InterPro" id="IPR003682">
    <property type="entry name" value="rRNA_ssu_MeTfrase_G"/>
</dbReference>
<dbReference type="HAMAP" id="MF_00074">
    <property type="entry name" value="16SrRNA_methyltr_G"/>
    <property type="match status" value="1"/>
</dbReference>
<keyword evidence="2 6" id="KW-0698">rRNA processing</keyword>
<keyword evidence="9" id="KW-1185">Reference proteome</keyword>
<dbReference type="EC" id="2.1.1.-" evidence="6"/>
<evidence type="ECO:0000256" key="1">
    <source>
        <dbReference type="ARBA" id="ARBA00022490"/>
    </source>
</evidence>
<dbReference type="PANTHER" id="PTHR31760:SF0">
    <property type="entry name" value="S-ADENOSYL-L-METHIONINE-DEPENDENT METHYLTRANSFERASES SUPERFAMILY PROTEIN"/>
    <property type="match status" value="1"/>
</dbReference>
<name>A0ABT0I312_9LACO</name>
<evidence type="ECO:0000256" key="6">
    <source>
        <dbReference type="HAMAP-Rule" id="MF_00074"/>
    </source>
</evidence>
<dbReference type="EMBL" id="JAJIAO010000007">
    <property type="protein sequence ID" value="MCK8625093.1"/>
    <property type="molecule type" value="Genomic_DNA"/>
</dbReference>
<comment type="subcellular location">
    <subcellularLocation>
        <location evidence="6">Cytoplasm</location>
    </subcellularLocation>
</comment>
<dbReference type="RefSeq" id="WP_248601867.1">
    <property type="nucleotide sequence ID" value="NZ_JAJIAO010000007.1"/>
</dbReference>
<comment type="caution">
    <text evidence="6">Lacks conserved residue(s) required for the propagation of feature annotation.</text>
</comment>
<comment type="function">
    <text evidence="6">Specifically methylates the N7 position of a guanine in 16S rRNA.</text>
</comment>
<sequence>MNPEQFKQALLEKGIELTAKQLDQFNQYYELLVSTNEHVNLTTITDKKEVYLKHFYDSITPAFFTPALRSDNLSICDVGAGAGFPSIPLKIVFPNLEVSIIDSLNKRINFLDNLVKTLGLKGVHLYHARAEEFGGKRSKYRESFDVVTARAVARMTVLSELCLPLVKQGGQMIALKALQAENEINNAKQAIGTLGAKLSLDQEFNLPISNDVRHIVVLDKVKPTPKQYPRKAGTPNKKPIGEKIDK</sequence>
<feature type="binding site" evidence="6">
    <location>
        <position position="150"/>
    </location>
    <ligand>
        <name>S-adenosyl-L-methionine</name>
        <dbReference type="ChEBI" id="CHEBI:59789"/>
    </ligand>
</feature>
<comment type="caution">
    <text evidence="8">The sequence shown here is derived from an EMBL/GenBank/DDBJ whole genome shotgun (WGS) entry which is preliminary data.</text>
</comment>
<dbReference type="NCBIfam" id="TIGR00138">
    <property type="entry name" value="rsmG_gidB"/>
    <property type="match status" value="1"/>
</dbReference>
<reference evidence="8 9" key="1">
    <citation type="submission" date="2021-11" db="EMBL/GenBank/DDBJ databases">
        <title>Comparative genomics of bee honey and flower isolates.</title>
        <authorList>
            <person name="Bechtner J.D."/>
            <person name="Gallus M.K."/>
            <person name="Ehrmann M."/>
        </authorList>
    </citation>
    <scope>NUCLEOTIDE SEQUENCE [LARGE SCALE GENOMIC DNA]</scope>
    <source>
        <strain evidence="8 9">M161</strain>
    </source>
</reference>
<protein>
    <recommendedName>
        <fullName evidence="6">Ribosomal RNA small subunit methyltransferase G</fullName>
        <ecNumber evidence="6">2.1.1.-</ecNumber>
    </recommendedName>
    <alternativeName>
        <fullName evidence="6">16S rRNA 7-methylguanosine methyltransferase</fullName>
        <shortName evidence="6">16S rRNA m7G methyltransferase</shortName>
    </alternativeName>
</protein>
<evidence type="ECO:0000256" key="7">
    <source>
        <dbReference type="SAM" id="MobiDB-lite"/>
    </source>
</evidence>